<dbReference type="HAMAP" id="MF_00158">
    <property type="entry name" value="PanC"/>
    <property type="match status" value="1"/>
</dbReference>
<dbReference type="InterPro" id="IPR014729">
    <property type="entry name" value="Rossmann-like_a/b/a_fold"/>
</dbReference>
<feature type="binding site" evidence="8">
    <location>
        <begin position="28"/>
        <end position="35"/>
    </location>
    <ligand>
        <name>ATP</name>
        <dbReference type="ChEBI" id="CHEBI:30616"/>
    </ligand>
</feature>
<dbReference type="PANTHER" id="PTHR21299">
    <property type="entry name" value="CYTIDYLATE KINASE/PANTOATE-BETA-ALANINE LIGASE"/>
    <property type="match status" value="1"/>
</dbReference>
<dbReference type="GO" id="GO:0005524">
    <property type="term" value="F:ATP binding"/>
    <property type="evidence" value="ECO:0007669"/>
    <property type="project" value="UniProtKB-KW"/>
</dbReference>
<evidence type="ECO:0000313" key="9">
    <source>
        <dbReference type="EMBL" id="HIZ85306.1"/>
    </source>
</evidence>
<keyword evidence="6 8" id="KW-0067">ATP-binding</keyword>
<comment type="subunit">
    <text evidence="8">Homodimer.</text>
</comment>
<evidence type="ECO:0000256" key="3">
    <source>
        <dbReference type="ARBA" id="ARBA00022598"/>
    </source>
</evidence>
<comment type="caution">
    <text evidence="9">The sequence shown here is derived from an EMBL/GenBank/DDBJ whole genome shotgun (WGS) entry which is preliminary data.</text>
</comment>
<dbReference type="Gene3D" id="3.40.50.620">
    <property type="entry name" value="HUPs"/>
    <property type="match status" value="1"/>
</dbReference>
<evidence type="ECO:0000256" key="1">
    <source>
        <dbReference type="ARBA" id="ARBA00004990"/>
    </source>
</evidence>
<keyword evidence="3 8" id="KW-0436">Ligase</keyword>
<evidence type="ECO:0000256" key="7">
    <source>
        <dbReference type="ARBA" id="ARBA00048258"/>
    </source>
</evidence>
<comment type="function">
    <text evidence="8">Catalyzes the condensation of pantoate with beta-alanine in an ATP-dependent reaction via a pantoyl-adenylate intermediate.</text>
</comment>
<dbReference type="NCBIfam" id="TIGR00018">
    <property type="entry name" value="panC"/>
    <property type="match status" value="1"/>
</dbReference>
<comment type="subcellular location">
    <subcellularLocation>
        <location evidence="8">Cytoplasm</location>
    </subcellularLocation>
</comment>
<evidence type="ECO:0000256" key="4">
    <source>
        <dbReference type="ARBA" id="ARBA00022655"/>
    </source>
</evidence>
<comment type="miscellaneous">
    <text evidence="8">The reaction proceeds by a bi uni uni bi ping pong mechanism.</text>
</comment>
<reference evidence="9" key="1">
    <citation type="journal article" date="2021" name="PeerJ">
        <title>Extensive microbial diversity within the chicken gut microbiome revealed by metagenomics and culture.</title>
        <authorList>
            <person name="Gilroy R."/>
            <person name="Ravi A."/>
            <person name="Getino M."/>
            <person name="Pursley I."/>
            <person name="Horton D.L."/>
            <person name="Alikhan N.F."/>
            <person name="Baker D."/>
            <person name="Gharbi K."/>
            <person name="Hall N."/>
            <person name="Watson M."/>
            <person name="Adriaenssens E.M."/>
            <person name="Foster-Nyarko E."/>
            <person name="Jarju S."/>
            <person name="Secka A."/>
            <person name="Antonio M."/>
            <person name="Oren A."/>
            <person name="Chaudhuri R.R."/>
            <person name="La Ragione R."/>
            <person name="Hildebrand F."/>
            <person name="Pallen M.J."/>
        </authorList>
    </citation>
    <scope>NUCLEOTIDE SEQUENCE</scope>
    <source>
        <strain evidence="9">Gambia16-554</strain>
    </source>
</reference>
<dbReference type="EC" id="6.3.2.1" evidence="8"/>
<keyword evidence="4 8" id="KW-0566">Pantothenate biosynthesis</keyword>
<organism evidence="9 10">
    <name type="scientific">Candidatus Coprenecus stercoravium</name>
    <dbReference type="NCBI Taxonomy" id="2840735"/>
    <lineage>
        <taxon>Bacteria</taxon>
        <taxon>Pseudomonadati</taxon>
        <taxon>Bacteroidota</taxon>
        <taxon>Bacteroidia</taxon>
        <taxon>Bacteroidales</taxon>
        <taxon>Rikenellaceae</taxon>
        <taxon>Rikenellaceae incertae sedis</taxon>
        <taxon>Candidatus Coprenecus</taxon>
    </lineage>
</organism>
<name>A0A9D2GPK3_9BACT</name>
<evidence type="ECO:0000256" key="8">
    <source>
        <dbReference type="HAMAP-Rule" id="MF_00158"/>
    </source>
</evidence>
<feature type="active site" description="Proton donor" evidence="8">
    <location>
        <position position="35"/>
    </location>
</feature>
<feature type="binding site" evidence="8">
    <location>
        <position position="177"/>
    </location>
    <ligand>
        <name>ATP</name>
        <dbReference type="ChEBI" id="CHEBI:30616"/>
    </ligand>
</feature>
<feature type="binding site" evidence="8">
    <location>
        <begin position="148"/>
        <end position="151"/>
    </location>
    <ligand>
        <name>ATP</name>
        <dbReference type="ChEBI" id="CHEBI:30616"/>
    </ligand>
</feature>
<sequence length="281" mass="30971">MKVVKTLAEFDSVRKTLGDKTIGFVPTMGALHEGHASLIRRAVSECGAVVVSDFVNPTQFNNKNDFNTYPRVLEEDSAFVKALGAAVLFAPSVEEMYPAGTDYDKKVFDLGGLDKYGEGPRRPGHFNGMAQVVTRLFDIVRPDMAYFGEKDYQQLAIIEYFVKKLGYGIKIVRCPIARGADGLALSSRNKLLTPAQREAAPNIYRSISKAVDMVGKMSVKEAVKAVTELIDSDSRLRTEYVEIVDASTLRPVADWNEAGHLRLTCAVYAGQVRLIDNIALK</sequence>
<dbReference type="SUPFAM" id="SSF52374">
    <property type="entry name" value="Nucleotidylyl transferase"/>
    <property type="match status" value="1"/>
</dbReference>
<keyword evidence="5 8" id="KW-0547">Nucleotide-binding</keyword>
<comment type="similarity">
    <text evidence="2 8">Belongs to the pantothenate synthetase family.</text>
</comment>
<protein>
    <recommendedName>
        <fullName evidence="8">Pantothenate synthetase</fullName>
        <shortName evidence="8">PS</shortName>
        <ecNumber evidence="8">6.3.2.1</ecNumber>
    </recommendedName>
    <alternativeName>
        <fullName evidence="8">Pantoate--beta-alanine ligase</fullName>
    </alternativeName>
    <alternativeName>
        <fullName evidence="8">Pantoate-activating enzyme</fullName>
    </alternativeName>
</protein>
<dbReference type="GO" id="GO:0004592">
    <property type="term" value="F:pantoate-beta-alanine ligase activity"/>
    <property type="evidence" value="ECO:0007669"/>
    <property type="project" value="UniProtKB-UniRule"/>
</dbReference>
<evidence type="ECO:0000256" key="6">
    <source>
        <dbReference type="ARBA" id="ARBA00022840"/>
    </source>
</evidence>
<comment type="catalytic activity">
    <reaction evidence="7 8">
        <text>(R)-pantoate + beta-alanine + ATP = (R)-pantothenate + AMP + diphosphate + H(+)</text>
        <dbReference type="Rhea" id="RHEA:10912"/>
        <dbReference type="ChEBI" id="CHEBI:15378"/>
        <dbReference type="ChEBI" id="CHEBI:15980"/>
        <dbReference type="ChEBI" id="CHEBI:29032"/>
        <dbReference type="ChEBI" id="CHEBI:30616"/>
        <dbReference type="ChEBI" id="CHEBI:33019"/>
        <dbReference type="ChEBI" id="CHEBI:57966"/>
        <dbReference type="ChEBI" id="CHEBI:456215"/>
        <dbReference type="EC" id="6.3.2.1"/>
    </reaction>
</comment>
<dbReference type="PANTHER" id="PTHR21299:SF1">
    <property type="entry name" value="PANTOATE--BETA-ALANINE LIGASE"/>
    <property type="match status" value="1"/>
</dbReference>
<dbReference type="Proteomes" id="UP000824115">
    <property type="component" value="Unassembled WGS sequence"/>
</dbReference>
<accession>A0A9D2GPK3</accession>
<feature type="binding site" evidence="8">
    <location>
        <position position="59"/>
    </location>
    <ligand>
        <name>(R)-pantoate</name>
        <dbReference type="ChEBI" id="CHEBI:15980"/>
    </ligand>
</feature>
<dbReference type="InterPro" id="IPR042176">
    <property type="entry name" value="Pantoate_ligase_C"/>
</dbReference>
<comment type="pathway">
    <text evidence="1 8">Cofactor biosynthesis; (R)-pantothenate biosynthesis; (R)-pantothenate from (R)-pantoate and beta-alanine: step 1/1.</text>
</comment>
<dbReference type="Pfam" id="PF02569">
    <property type="entry name" value="Pantoate_ligase"/>
    <property type="match status" value="1"/>
</dbReference>
<dbReference type="EMBL" id="DXAW01000043">
    <property type="protein sequence ID" value="HIZ85306.1"/>
    <property type="molecule type" value="Genomic_DNA"/>
</dbReference>
<dbReference type="InterPro" id="IPR003721">
    <property type="entry name" value="Pantoate_ligase"/>
</dbReference>
<dbReference type="Gene3D" id="3.30.1300.10">
    <property type="entry name" value="Pantoate-beta-alanine ligase, C-terminal domain"/>
    <property type="match status" value="1"/>
</dbReference>
<evidence type="ECO:0000256" key="5">
    <source>
        <dbReference type="ARBA" id="ARBA00022741"/>
    </source>
</evidence>
<dbReference type="CDD" id="cd00560">
    <property type="entry name" value="PanC"/>
    <property type="match status" value="1"/>
</dbReference>
<evidence type="ECO:0000313" key="10">
    <source>
        <dbReference type="Proteomes" id="UP000824115"/>
    </source>
</evidence>
<keyword evidence="8" id="KW-0963">Cytoplasm</keyword>
<gene>
    <name evidence="8 9" type="primary">panC</name>
    <name evidence="9" type="ORF">IAC04_02310</name>
</gene>
<dbReference type="AlphaFoldDB" id="A0A9D2GPK3"/>
<feature type="binding site" evidence="8">
    <location>
        <position position="154"/>
    </location>
    <ligand>
        <name>(R)-pantoate</name>
        <dbReference type="ChEBI" id="CHEBI:15980"/>
    </ligand>
</feature>
<feature type="binding site" evidence="8">
    <location>
        <begin position="185"/>
        <end position="188"/>
    </location>
    <ligand>
        <name>ATP</name>
        <dbReference type="ChEBI" id="CHEBI:30616"/>
    </ligand>
</feature>
<evidence type="ECO:0000256" key="2">
    <source>
        <dbReference type="ARBA" id="ARBA00009256"/>
    </source>
</evidence>
<reference evidence="9" key="2">
    <citation type="submission" date="2021-04" db="EMBL/GenBank/DDBJ databases">
        <authorList>
            <person name="Gilroy R."/>
        </authorList>
    </citation>
    <scope>NUCLEOTIDE SEQUENCE</scope>
    <source>
        <strain evidence="9">Gambia16-554</strain>
    </source>
</reference>
<dbReference type="GO" id="GO:0015940">
    <property type="term" value="P:pantothenate biosynthetic process"/>
    <property type="evidence" value="ECO:0007669"/>
    <property type="project" value="UniProtKB-UniRule"/>
</dbReference>
<feature type="binding site" evidence="8">
    <location>
        <position position="59"/>
    </location>
    <ligand>
        <name>beta-alanine</name>
        <dbReference type="ChEBI" id="CHEBI:57966"/>
    </ligand>
</feature>
<dbReference type="GO" id="GO:0005829">
    <property type="term" value="C:cytosol"/>
    <property type="evidence" value="ECO:0007669"/>
    <property type="project" value="TreeGrafter"/>
</dbReference>
<proteinExistence type="inferred from homology"/>